<dbReference type="InterPro" id="IPR000537">
    <property type="entry name" value="UbiA_prenyltransferase"/>
</dbReference>
<dbReference type="Gene3D" id="1.10.357.140">
    <property type="entry name" value="UbiA prenyltransferase"/>
    <property type="match status" value="1"/>
</dbReference>
<keyword evidence="2 9" id="KW-0808">Transferase</keyword>
<proteinExistence type="predicted"/>
<gene>
    <name evidence="9" type="primary">COX10</name>
    <name evidence="9" type="ORF">AAHA92_28575</name>
</gene>
<dbReference type="InterPro" id="IPR006369">
    <property type="entry name" value="Protohaem_IX_farnesylTrfase"/>
</dbReference>
<dbReference type="GO" id="GO:0016740">
    <property type="term" value="F:transferase activity"/>
    <property type="evidence" value="ECO:0007669"/>
    <property type="project" value="UniProtKB-KW"/>
</dbReference>
<dbReference type="EMBL" id="JBEAFC010000011">
    <property type="protein sequence ID" value="KAL1535842.1"/>
    <property type="molecule type" value="Genomic_DNA"/>
</dbReference>
<comment type="subcellular location">
    <subcellularLocation>
        <location evidence="1">Membrane</location>
        <topology evidence="1">Multi-pass membrane protein</topology>
    </subcellularLocation>
</comment>
<evidence type="ECO:0000256" key="8">
    <source>
        <dbReference type="SAM" id="MobiDB-lite"/>
    </source>
</evidence>
<keyword evidence="5" id="KW-0350">Heme biosynthesis</keyword>
<evidence type="ECO:0000256" key="3">
    <source>
        <dbReference type="ARBA" id="ARBA00022692"/>
    </source>
</evidence>
<sequence>MDPSLDSIPPAPAPPHPRTSWLGLNPSMMFGPQVFEVKNDAMMNRTNLRPLPSGRITRPHAVMWASSMGLAGTALLACETNMLAAGAL</sequence>
<dbReference type="AlphaFoldDB" id="A0ABD1FVI2"/>
<dbReference type="InterPro" id="IPR044878">
    <property type="entry name" value="UbiA_sf"/>
</dbReference>
<dbReference type="Pfam" id="PF01040">
    <property type="entry name" value="UbiA"/>
    <property type="match status" value="1"/>
</dbReference>
<organism evidence="9 10">
    <name type="scientific">Salvia divinorum</name>
    <name type="common">Maria pastora</name>
    <name type="synonym">Diviner's sage</name>
    <dbReference type="NCBI Taxonomy" id="28513"/>
    <lineage>
        <taxon>Eukaryota</taxon>
        <taxon>Viridiplantae</taxon>
        <taxon>Streptophyta</taxon>
        <taxon>Embryophyta</taxon>
        <taxon>Tracheophyta</taxon>
        <taxon>Spermatophyta</taxon>
        <taxon>Magnoliopsida</taxon>
        <taxon>eudicotyledons</taxon>
        <taxon>Gunneridae</taxon>
        <taxon>Pentapetalae</taxon>
        <taxon>asterids</taxon>
        <taxon>lamiids</taxon>
        <taxon>Lamiales</taxon>
        <taxon>Lamiaceae</taxon>
        <taxon>Nepetoideae</taxon>
        <taxon>Mentheae</taxon>
        <taxon>Salviinae</taxon>
        <taxon>Salvia</taxon>
        <taxon>Salvia subgen. Calosphace</taxon>
    </lineage>
</organism>
<dbReference type="GO" id="GO:0016020">
    <property type="term" value="C:membrane"/>
    <property type="evidence" value="ECO:0007669"/>
    <property type="project" value="UniProtKB-SubCell"/>
</dbReference>
<name>A0ABD1FVI2_SALDI</name>
<keyword evidence="6" id="KW-0472">Membrane</keyword>
<protein>
    <recommendedName>
        <fullName evidence="7">Heme O synthase</fullName>
    </recommendedName>
</protein>
<evidence type="ECO:0000313" key="10">
    <source>
        <dbReference type="Proteomes" id="UP001567538"/>
    </source>
</evidence>
<evidence type="ECO:0000256" key="2">
    <source>
        <dbReference type="ARBA" id="ARBA00022679"/>
    </source>
</evidence>
<evidence type="ECO:0000256" key="5">
    <source>
        <dbReference type="ARBA" id="ARBA00023133"/>
    </source>
</evidence>
<feature type="region of interest" description="Disordered" evidence="8">
    <location>
        <begin position="1"/>
        <end position="20"/>
    </location>
</feature>
<evidence type="ECO:0000256" key="1">
    <source>
        <dbReference type="ARBA" id="ARBA00004141"/>
    </source>
</evidence>
<reference evidence="9 10" key="1">
    <citation type="submission" date="2024-06" db="EMBL/GenBank/DDBJ databases">
        <title>A chromosome level genome sequence of Diviner's sage (Salvia divinorum).</title>
        <authorList>
            <person name="Ford S.A."/>
            <person name="Ro D.-K."/>
            <person name="Ness R.W."/>
            <person name="Phillips M.A."/>
        </authorList>
    </citation>
    <scope>NUCLEOTIDE SEQUENCE [LARGE SCALE GENOMIC DNA]</scope>
    <source>
        <strain evidence="9">SAF-2024a</strain>
        <tissue evidence="9">Leaf</tissue>
    </source>
</reference>
<dbReference type="PANTHER" id="PTHR43448">
    <property type="entry name" value="PROTOHEME IX FARNESYLTRANSFERASE, MITOCHONDRIAL"/>
    <property type="match status" value="1"/>
</dbReference>
<keyword evidence="10" id="KW-1185">Reference proteome</keyword>
<dbReference type="Proteomes" id="UP001567538">
    <property type="component" value="Unassembled WGS sequence"/>
</dbReference>
<evidence type="ECO:0000256" key="6">
    <source>
        <dbReference type="ARBA" id="ARBA00023136"/>
    </source>
</evidence>
<accession>A0ABD1FVI2</accession>
<evidence type="ECO:0000256" key="7">
    <source>
        <dbReference type="ARBA" id="ARBA00030253"/>
    </source>
</evidence>
<keyword evidence="4" id="KW-1133">Transmembrane helix</keyword>
<dbReference type="PANTHER" id="PTHR43448:SF2">
    <property type="entry name" value="PROTOHEME IX FARNESYLTRANSFERASE, MITOCHONDRIAL"/>
    <property type="match status" value="1"/>
</dbReference>
<keyword evidence="3" id="KW-0812">Transmembrane</keyword>
<evidence type="ECO:0000256" key="4">
    <source>
        <dbReference type="ARBA" id="ARBA00022989"/>
    </source>
</evidence>
<comment type="caution">
    <text evidence="9">The sequence shown here is derived from an EMBL/GenBank/DDBJ whole genome shotgun (WGS) entry which is preliminary data.</text>
</comment>
<evidence type="ECO:0000313" key="9">
    <source>
        <dbReference type="EMBL" id="KAL1535842.1"/>
    </source>
</evidence>
<dbReference type="GO" id="GO:0006783">
    <property type="term" value="P:heme biosynthetic process"/>
    <property type="evidence" value="ECO:0007669"/>
    <property type="project" value="UniProtKB-KW"/>
</dbReference>